<dbReference type="AlphaFoldDB" id="A0A6S8D862"/>
<reference evidence="2" key="1">
    <citation type="submission" date="2021-01" db="EMBL/GenBank/DDBJ databases">
        <authorList>
            <person name="Corre E."/>
            <person name="Pelletier E."/>
            <person name="Niang G."/>
            <person name="Scheremetjew M."/>
            <person name="Finn R."/>
            <person name="Kale V."/>
            <person name="Holt S."/>
            <person name="Cochrane G."/>
            <person name="Meng A."/>
            <person name="Brown T."/>
            <person name="Cohen L."/>
        </authorList>
    </citation>
    <scope>NUCLEOTIDE SEQUENCE</scope>
    <source>
        <strain evidence="2">CCMP1510</strain>
    </source>
</reference>
<feature type="region of interest" description="Disordered" evidence="1">
    <location>
        <begin position="255"/>
        <end position="291"/>
    </location>
</feature>
<feature type="compositionally biased region" description="Low complexity" evidence="1">
    <location>
        <begin position="275"/>
        <end position="291"/>
    </location>
</feature>
<accession>A0A6S8D862</accession>
<evidence type="ECO:0000313" key="3">
    <source>
        <dbReference type="EMBL" id="CAE0368860.1"/>
    </source>
</evidence>
<dbReference type="EMBL" id="HBIJ01014337">
    <property type="protein sequence ID" value="CAE0368860.1"/>
    <property type="molecule type" value="Transcribed_RNA"/>
</dbReference>
<protein>
    <submittedName>
        <fullName evidence="2">Uncharacterized protein</fullName>
    </submittedName>
</protein>
<gene>
    <name evidence="2" type="ORF">ALAG00032_LOCUS9622</name>
    <name evidence="3" type="ORF">ALAG00032_LOCUS9623</name>
</gene>
<proteinExistence type="predicted"/>
<name>A0A6S8D862_9STRA</name>
<evidence type="ECO:0000256" key="1">
    <source>
        <dbReference type="SAM" id="MobiDB-lite"/>
    </source>
</evidence>
<dbReference type="EMBL" id="HBIJ01014336">
    <property type="protein sequence ID" value="CAE0368859.1"/>
    <property type="molecule type" value="Transcribed_RNA"/>
</dbReference>
<organism evidence="2">
    <name type="scientific">Aureoumbra lagunensis</name>
    <dbReference type="NCBI Taxonomy" id="44058"/>
    <lineage>
        <taxon>Eukaryota</taxon>
        <taxon>Sar</taxon>
        <taxon>Stramenopiles</taxon>
        <taxon>Ochrophyta</taxon>
        <taxon>Pelagophyceae</taxon>
        <taxon>Pelagomonadales</taxon>
        <taxon>Aureoumbra</taxon>
    </lineage>
</organism>
<sequence>MKNVLTPTSYRNQEVIRKKREREHEVCTSSNSLLKYETELQRQRFSLNRETTCRKRSIEKEPNLLETEEALKRTRISCAPGELRMKNDISALEKSVLVRSGQVRIALLGTNAIMLNVAGDNFFVTIPQKYPFQAPIVHQFSSVRHKVIEVEETSSTSSSEDRLSPSFEDLKATDPDLIMTESCAIEKKCNLKPNLSLLEEWSAIYSLEDLANALYERSQVRGLFQFEVQKKPPILSSLVKSAIQKPPPSLPPPIMPAAFGFSSSHDDSIEDDDSLSSSPLPSSSFSSSKKSFFYTSSSSTQLPVTNFYHHQIPPTPPPTPHQATARMNMIL</sequence>
<evidence type="ECO:0000313" key="2">
    <source>
        <dbReference type="EMBL" id="CAE0368859.1"/>
    </source>
</evidence>